<organism evidence="2">
    <name type="scientific">gut metagenome</name>
    <dbReference type="NCBI Taxonomy" id="749906"/>
    <lineage>
        <taxon>unclassified sequences</taxon>
        <taxon>metagenomes</taxon>
        <taxon>organismal metagenomes</taxon>
    </lineage>
</organism>
<dbReference type="PANTHER" id="PTHR43031">
    <property type="entry name" value="FAD-DEPENDENT OXIDOREDUCTASE"/>
    <property type="match status" value="1"/>
</dbReference>
<feature type="domain" description="Rhodanese" evidence="1">
    <location>
        <begin position="42"/>
        <end position="132"/>
    </location>
</feature>
<dbReference type="PANTHER" id="PTHR43031:SF1">
    <property type="entry name" value="PYRIDINE NUCLEOTIDE-DISULPHIDE OXIDOREDUCTASE"/>
    <property type="match status" value="1"/>
</dbReference>
<sequence>MIKTLYFLFFVVIFSLGLWACSEKPKDKFTNLNSDQFEQLIQDPNIQLVDVRTLAEYTEGHLPGSLQLNVLDTEFAACADSLLEPGRPVAVYCKSGRRSRKAAKLLTEKGFKVFNLDKGFLDWKELGKAIEQ</sequence>
<dbReference type="CDD" id="cd00158">
    <property type="entry name" value="RHOD"/>
    <property type="match status" value="1"/>
</dbReference>
<dbReference type="EMBL" id="AMCI01008147">
    <property type="protein sequence ID" value="EJW91490.1"/>
    <property type="molecule type" value="Genomic_DNA"/>
</dbReference>
<evidence type="ECO:0000259" key="1">
    <source>
        <dbReference type="PROSITE" id="PS50206"/>
    </source>
</evidence>
<dbReference type="AlphaFoldDB" id="J9BV82"/>
<reference evidence="2" key="1">
    <citation type="journal article" date="2012" name="PLoS ONE">
        <title>Gene sets for utilization of primary and secondary nutrition supplies in the distal gut of endangered iberian lynx.</title>
        <authorList>
            <person name="Alcaide M."/>
            <person name="Messina E."/>
            <person name="Richter M."/>
            <person name="Bargiela R."/>
            <person name="Peplies J."/>
            <person name="Huws S.A."/>
            <person name="Newbold C.J."/>
            <person name="Golyshin P.N."/>
            <person name="Simon M.A."/>
            <person name="Lopez G."/>
            <person name="Yakimov M.M."/>
            <person name="Ferrer M."/>
        </authorList>
    </citation>
    <scope>NUCLEOTIDE SEQUENCE</scope>
</reference>
<comment type="caution">
    <text evidence="2">The sequence shown here is derived from an EMBL/GenBank/DDBJ whole genome shotgun (WGS) entry which is preliminary data.</text>
</comment>
<proteinExistence type="predicted"/>
<evidence type="ECO:0000313" key="2">
    <source>
        <dbReference type="EMBL" id="EJW91490.1"/>
    </source>
</evidence>
<dbReference type="Gene3D" id="3.40.250.10">
    <property type="entry name" value="Rhodanese-like domain"/>
    <property type="match status" value="1"/>
</dbReference>
<dbReference type="InterPro" id="IPR001763">
    <property type="entry name" value="Rhodanese-like_dom"/>
</dbReference>
<dbReference type="InterPro" id="IPR036873">
    <property type="entry name" value="Rhodanese-like_dom_sf"/>
</dbReference>
<dbReference type="SUPFAM" id="SSF52821">
    <property type="entry name" value="Rhodanese/Cell cycle control phosphatase"/>
    <property type="match status" value="1"/>
</dbReference>
<name>J9BV82_9ZZZZ</name>
<accession>J9BV82</accession>
<dbReference type="SMART" id="SM00450">
    <property type="entry name" value="RHOD"/>
    <property type="match status" value="1"/>
</dbReference>
<dbReference type="PROSITE" id="PS50206">
    <property type="entry name" value="RHODANESE_3"/>
    <property type="match status" value="1"/>
</dbReference>
<protein>
    <submittedName>
        <fullName evidence="2">Rhodanese-like protein</fullName>
    </submittedName>
</protein>
<gene>
    <name evidence="2" type="ORF">EVA_20406</name>
</gene>
<dbReference type="InterPro" id="IPR050229">
    <property type="entry name" value="GlpE_sulfurtransferase"/>
</dbReference>
<dbReference type="Pfam" id="PF00581">
    <property type="entry name" value="Rhodanese"/>
    <property type="match status" value="1"/>
</dbReference>